<dbReference type="AlphaFoldDB" id="C5G075"/>
<evidence type="ECO:0000313" key="3">
    <source>
        <dbReference type="Proteomes" id="UP000002035"/>
    </source>
</evidence>
<evidence type="ECO:0000313" key="2">
    <source>
        <dbReference type="EMBL" id="EEQ35528.1"/>
    </source>
</evidence>
<name>C5G075_ARTOC</name>
<dbReference type="RefSeq" id="XP_002843264.1">
    <property type="nucleotide sequence ID" value="XM_002843218.1"/>
</dbReference>
<dbReference type="Proteomes" id="UP000002035">
    <property type="component" value="Unassembled WGS sequence"/>
</dbReference>
<dbReference type="HOGENOM" id="CLU_1299445_0_0_1"/>
<dbReference type="EMBL" id="DS995708">
    <property type="protein sequence ID" value="EEQ35528.1"/>
    <property type="molecule type" value="Genomic_DNA"/>
</dbReference>
<sequence length="212" mass="21978">MPSLVRALVLAGAFGCSLALSPIDPPKFPENCQVPTEAPAIRVINLPPGRGIPNSAQCFAVGDPCKVKSDCRRPTKAECSAHADNGKITIPIQSQCLEGFCRGVTLVDNAPCDCILGCDVANHLNCIAGKCLREPCAPCGEELKGRSCCGSGVKGHDGKCHCWTGVGEGCGVDPKQCGAGEFNDECCARGTDNEGKCCASGTCNGKCLHQPK</sequence>
<dbReference type="eggNOG" id="ENOG502RQXH">
    <property type="taxonomic scope" value="Eukaryota"/>
</dbReference>
<accession>C5G075</accession>
<evidence type="ECO:0000256" key="1">
    <source>
        <dbReference type="SAM" id="SignalP"/>
    </source>
</evidence>
<keyword evidence="3" id="KW-1185">Reference proteome</keyword>
<proteinExistence type="predicted"/>
<feature type="signal peptide" evidence="1">
    <location>
        <begin position="1"/>
        <end position="19"/>
    </location>
</feature>
<gene>
    <name evidence="2" type="ORF">MCYG_08347</name>
</gene>
<dbReference type="VEuPathDB" id="FungiDB:MCYG_08347"/>
<keyword evidence="1" id="KW-0732">Signal</keyword>
<protein>
    <submittedName>
        <fullName evidence="2">Uncharacterized protein</fullName>
    </submittedName>
</protein>
<dbReference type="GeneID" id="9227406"/>
<dbReference type="OrthoDB" id="4967529at2759"/>
<organism evidence="2 3">
    <name type="scientific">Arthroderma otae (strain ATCC MYA-4605 / CBS 113480)</name>
    <name type="common">Microsporum canis</name>
    <dbReference type="NCBI Taxonomy" id="554155"/>
    <lineage>
        <taxon>Eukaryota</taxon>
        <taxon>Fungi</taxon>
        <taxon>Dikarya</taxon>
        <taxon>Ascomycota</taxon>
        <taxon>Pezizomycotina</taxon>
        <taxon>Eurotiomycetes</taxon>
        <taxon>Eurotiomycetidae</taxon>
        <taxon>Onygenales</taxon>
        <taxon>Arthrodermataceae</taxon>
        <taxon>Microsporum</taxon>
    </lineage>
</organism>
<reference evidence="3" key="1">
    <citation type="journal article" date="2012" name="MBio">
        <title>Comparative genome analysis of Trichophyton rubrum and related dermatophytes reveals candidate genes involved in infection.</title>
        <authorList>
            <person name="Martinez D.A."/>
            <person name="Oliver B.G."/>
            <person name="Graeser Y."/>
            <person name="Goldberg J.M."/>
            <person name="Li W."/>
            <person name="Martinez-Rossi N.M."/>
            <person name="Monod M."/>
            <person name="Shelest E."/>
            <person name="Barton R.C."/>
            <person name="Birch E."/>
            <person name="Brakhage A.A."/>
            <person name="Chen Z."/>
            <person name="Gurr S.J."/>
            <person name="Heiman D."/>
            <person name="Heitman J."/>
            <person name="Kosti I."/>
            <person name="Rossi A."/>
            <person name="Saif S."/>
            <person name="Samalova M."/>
            <person name="Saunders C.W."/>
            <person name="Shea T."/>
            <person name="Summerbell R.C."/>
            <person name="Xu J."/>
            <person name="Young S."/>
            <person name="Zeng Q."/>
            <person name="Birren B.W."/>
            <person name="Cuomo C.A."/>
            <person name="White T.C."/>
        </authorList>
    </citation>
    <scope>NUCLEOTIDE SEQUENCE [LARGE SCALE GENOMIC DNA]</scope>
    <source>
        <strain evidence="3">ATCC MYA-4605 / CBS 113480</strain>
    </source>
</reference>
<feature type="chain" id="PRO_5002951677" evidence="1">
    <location>
        <begin position="20"/>
        <end position="212"/>
    </location>
</feature>